<dbReference type="GO" id="GO:0004674">
    <property type="term" value="F:protein serine/threonine kinase activity"/>
    <property type="evidence" value="ECO:0007669"/>
    <property type="project" value="UniProtKB-KW"/>
</dbReference>
<organism evidence="3 4">
    <name type="scientific">Cohnella endophytica</name>
    <dbReference type="NCBI Taxonomy" id="2419778"/>
    <lineage>
        <taxon>Bacteria</taxon>
        <taxon>Bacillati</taxon>
        <taxon>Bacillota</taxon>
        <taxon>Bacilli</taxon>
        <taxon>Bacillales</taxon>
        <taxon>Paenibacillaceae</taxon>
        <taxon>Cohnella</taxon>
    </lineage>
</organism>
<keyword evidence="1" id="KW-0723">Serine/threonine-protein kinase</keyword>
<keyword evidence="3" id="KW-0808">Transferase</keyword>
<comment type="caution">
    <text evidence="3">The sequence shown here is derived from an EMBL/GenBank/DDBJ whole genome shotgun (WGS) entry which is preliminary data.</text>
</comment>
<evidence type="ECO:0000313" key="4">
    <source>
        <dbReference type="Proteomes" id="UP000282076"/>
    </source>
</evidence>
<gene>
    <name evidence="3" type="primary">rsbW</name>
    <name evidence="3" type="ORF">D7Z26_25140</name>
</gene>
<dbReference type="InterPro" id="IPR003594">
    <property type="entry name" value="HATPase_dom"/>
</dbReference>
<sequence length="146" mass="16231">MTKERSVKLTVPALPEYVDLVRLTLYGVASKMKFTFEEIEDMKVAISEACNNAVLHAYGGEEGKIEIEFAVNDDELSITVRDFGRSFTIEENKASPSLHGKSIDEIQSGGLGLYLMQALMDRVEVRHEGGTSVLLTKKRMKSEETA</sequence>
<dbReference type="Pfam" id="PF13581">
    <property type="entry name" value="HATPase_c_2"/>
    <property type="match status" value="1"/>
</dbReference>
<dbReference type="Proteomes" id="UP000282076">
    <property type="component" value="Unassembled WGS sequence"/>
</dbReference>
<keyword evidence="1" id="KW-0418">Kinase</keyword>
<proteinExistence type="predicted"/>
<dbReference type="EMBL" id="RBZM01000014">
    <property type="protein sequence ID" value="RKP45837.1"/>
    <property type="molecule type" value="Genomic_DNA"/>
</dbReference>
<evidence type="ECO:0000313" key="3">
    <source>
        <dbReference type="EMBL" id="RKP45837.1"/>
    </source>
</evidence>
<dbReference type="Gene3D" id="3.30.565.10">
    <property type="entry name" value="Histidine kinase-like ATPase, C-terminal domain"/>
    <property type="match status" value="1"/>
</dbReference>
<name>A0A494X557_9BACL</name>
<feature type="domain" description="Histidine kinase/HSP90-like ATPase" evidence="2">
    <location>
        <begin position="11"/>
        <end position="137"/>
    </location>
</feature>
<evidence type="ECO:0000256" key="1">
    <source>
        <dbReference type="ARBA" id="ARBA00022527"/>
    </source>
</evidence>
<dbReference type="RefSeq" id="WP_120979790.1">
    <property type="nucleotide sequence ID" value="NZ_RBZM01000014.1"/>
</dbReference>
<dbReference type="NCBIfam" id="NF003144">
    <property type="entry name" value="PRK04069.1"/>
    <property type="match status" value="1"/>
</dbReference>
<protein>
    <submittedName>
        <fullName evidence="3">Anti-sigma B factor RsbW</fullName>
        <ecNumber evidence="3">2.7.11.1</ecNumber>
    </submittedName>
</protein>
<evidence type="ECO:0000259" key="2">
    <source>
        <dbReference type="Pfam" id="PF13581"/>
    </source>
</evidence>
<accession>A0A494X557</accession>
<dbReference type="PANTHER" id="PTHR35526">
    <property type="entry name" value="ANTI-SIGMA-F FACTOR RSBW-RELATED"/>
    <property type="match status" value="1"/>
</dbReference>
<dbReference type="AlphaFoldDB" id="A0A494X557"/>
<dbReference type="EC" id="2.7.11.1" evidence="3"/>
<dbReference type="InterPro" id="IPR050267">
    <property type="entry name" value="Anti-sigma-factor_SerPK"/>
</dbReference>
<dbReference type="SUPFAM" id="SSF55874">
    <property type="entry name" value="ATPase domain of HSP90 chaperone/DNA topoisomerase II/histidine kinase"/>
    <property type="match status" value="1"/>
</dbReference>
<reference evidence="3 4" key="1">
    <citation type="submission" date="2018-10" db="EMBL/GenBank/DDBJ databases">
        <title>Cohnella sp. M2MS4P-1, whole genome shotgun sequence.</title>
        <authorList>
            <person name="Tuo L."/>
        </authorList>
    </citation>
    <scope>NUCLEOTIDE SEQUENCE [LARGE SCALE GENOMIC DNA]</scope>
    <source>
        <strain evidence="3 4">M2MS4P-1</strain>
    </source>
</reference>
<dbReference type="InterPro" id="IPR036890">
    <property type="entry name" value="HATPase_C_sf"/>
</dbReference>
<dbReference type="PANTHER" id="PTHR35526:SF3">
    <property type="entry name" value="ANTI-SIGMA-F FACTOR RSBW"/>
    <property type="match status" value="1"/>
</dbReference>
<keyword evidence="4" id="KW-1185">Reference proteome</keyword>
<dbReference type="OrthoDB" id="9798941at2"/>
<dbReference type="CDD" id="cd16936">
    <property type="entry name" value="HATPase_RsbW-like"/>
    <property type="match status" value="1"/>
</dbReference>